<dbReference type="NCBIfam" id="TIGR00738">
    <property type="entry name" value="rrf2_super"/>
    <property type="match status" value="1"/>
</dbReference>
<dbReference type="PANTHER" id="PTHR33221">
    <property type="entry name" value="WINGED HELIX-TURN-HELIX TRANSCRIPTIONAL REGULATOR, RRF2 FAMILY"/>
    <property type="match status" value="1"/>
</dbReference>
<name>A0A5M3VWP6_9ACTN</name>
<accession>A0A5M3VWP6</accession>
<dbReference type="InterPro" id="IPR036390">
    <property type="entry name" value="WH_DNA-bd_sf"/>
</dbReference>
<dbReference type="InterPro" id="IPR000944">
    <property type="entry name" value="Tscrpt_reg_Rrf2"/>
</dbReference>
<dbReference type="PROSITE" id="PS01332">
    <property type="entry name" value="HTH_RRF2_1"/>
    <property type="match status" value="1"/>
</dbReference>
<protein>
    <submittedName>
        <fullName evidence="1">Rrf2 family transcriptional regulator</fullName>
    </submittedName>
</protein>
<dbReference type="OrthoDB" id="9808360at2"/>
<evidence type="ECO:0000313" key="1">
    <source>
        <dbReference type="EMBL" id="GES01267.1"/>
    </source>
</evidence>
<dbReference type="GO" id="GO:0003700">
    <property type="term" value="F:DNA-binding transcription factor activity"/>
    <property type="evidence" value="ECO:0007669"/>
    <property type="project" value="TreeGrafter"/>
</dbReference>
<comment type="caution">
    <text evidence="1">The sequence shown here is derived from an EMBL/GenBank/DDBJ whole genome shotgun (WGS) entry which is preliminary data.</text>
</comment>
<gene>
    <name evidence="1" type="ORF">Acor_33310</name>
</gene>
<dbReference type="Pfam" id="PF02082">
    <property type="entry name" value="Rrf2"/>
    <property type="match status" value="1"/>
</dbReference>
<proteinExistence type="predicted"/>
<dbReference type="GO" id="GO:0005829">
    <property type="term" value="C:cytosol"/>
    <property type="evidence" value="ECO:0007669"/>
    <property type="project" value="TreeGrafter"/>
</dbReference>
<dbReference type="InterPro" id="IPR036388">
    <property type="entry name" value="WH-like_DNA-bd_sf"/>
</dbReference>
<dbReference type="EMBL" id="BLAD01000049">
    <property type="protein sequence ID" value="GES01267.1"/>
    <property type="molecule type" value="Genomic_DNA"/>
</dbReference>
<dbReference type="Gene3D" id="1.10.10.10">
    <property type="entry name" value="Winged helix-like DNA-binding domain superfamily/Winged helix DNA-binding domain"/>
    <property type="match status" value="1"/>
</dbReference>
<dbReference type="SUPFAM" id="SSF46785">
    <property type="entry name" value="Winged helix' DNA-binding domain"/>
    <property type="match status" value="1"/>
</dbReference>
<reference evidence="1 2" key="1">
    <citation type="submission" date="2019-10" db="EMBL/GenBank/DDBJ databases">
        <title>Whole genome shotgun sequence of Acrocarpospora corrugata NBRC 13972.</title>
        <authorList>
            <person name="Ichikawa N."/>
            <person name="Kimura A."/>
            <person name="Kitahashi Y."/>
            <person name="Komaki H."/>
            <person name="Oguchi A."/>
        </authorList>
    </citation>
    <scope>NUCLEOTIDE SEQUENCE [LARGE SCALE GENOMIC DNA]</scope>
    <source>
        <strain evidence="1 2">NBRC 13972</strain>
    </source>
</reference>
<dbReference type="PROSITE" id="PS51197">
    <property type="entry name" value="HTH_RRF2_2"/>
    <property type="match status" value="1"/>
</dbReference>
<evidence type="ECO:0000313" key="2">
    <source>
        <dbReference type="Proteomes" id="UP000334990"/>
    </source>
</evidence>
<dbReference type="Proteomes" id="UP000334990">
    <property type="component" value="Unassembled WGS sequence"/>
</dbReference>
<dbReference type="PANTHER" id="PTHR33221:SF13">
    <property type="entry name" value="TRANSCRIPTIONAL REGULATOR-RELATED"/>
    <property type="match status" value="1"/>
</dbReference>
<sequence length="161" mass="17161">MRMSEGVEWALHCCLNLAFLEQDEAVPAVKLAAFHELPTAYLTKQLQALVRAGIASSVPGPRGGFRLARAPEQISLLDVVVAIEGTEQAFRCEEIRQRGPGGGASGGIQVACTIDVAMRKAELAWRQALAAQTIADIAATVGRRYPSTPVRVRNLLATAPA</sequence>
<keyword evidence="2" id="KW-1185">Reference proteome</keyword>
<dbReference type="InterPro" id="IPR030489">
    <property type="entry name" value="TR_Rrf2-type_CS"/>
</dbReference>
<dbReference type="AlphaFoldDB" id="A0A5M3VWP6"/>
<organism evidence="1 2">
    <name type="scientific">Acrocarpospora corrugata</name>
    <dbReference type="NCBI Taxonomy" id="35763"/>
    <lineage>
        <taxon>Bacteria</taxon>
        <taxon>Bacillati</taxon>
        <taxon>Actinomycetota</taxon>
        <taxon>Actinomycetes</taxon>
        <taxon>Streptosporangiales</taxon>
        <taxon>Streptosporangiaceae</taxon>
        <taxon>Acrocarpospora</taxon>
    </lineage>
</organism>